<keyword evidence="2" id="KW-1185">Reference proteome</keyword>
<dbReference type="AlphaFoldDB" id="M5ETP1"/>
<dbReference type="EMBL" id="CAUM01000122">
    <property type="protein sequence ID" value="CCV07365.1"/>
    <property type="molecule type" value="Genomic_DNA"/>
</dbReference>
<proteinExistence type="predicted"/>
<gene>
    <name evidence="1" type="ORF">MESS2_540012</name>
</gene>
<accession>M5ETP1</accession>
<evidence type="ECO:0000313" key="2">
    <source>
        <dbReference type="Proteomes" id="UP000012062"/>
    </source>
</evidence>
<comment type="caution">
    <text evidence="1">The sequence shown here is derived from an EMBL/GenBank/DDBJ whole genome shotgun (WGS) entry which is preliminary data.</text>
</comment>
<organism evidence="1 2">
    <name type="scientific">Mesorhizobium metallidurans STM 2683</name>
    <dbReference type="NCBI Taxonomy" id="1297569"/>
    <lineage>
        <taxon>Bacteria</taxon>
        <taxon>Pseudomonadati</taxon>
        <taxon>Pseudomonadota</taxon>
        <taxon>Alphaproteobacteria</taxon>
        <taxon>Hyphomicrobiales</taxon>
        <taxon>Phyllobacteriaceae</taxon>
        <taxon>Mesorhizobium</taxon>
    </lineage>
</organism>
<evidence type="ECO:0000313" key="1">
    <source>
        <dbReference type="EMBL" id="CCV07365.1"/>
    </source>
</evidence>
<dbReference type="Proteomes" id="UP000012062">
    <property type="component" value="Unassembled WGS sequence"/>
</dbReference>
<name>M5ETP1_9HYPH</name>
<sequence length="57" mass="7000">MIKFLRQSARPEQLKVEEIHKFEIQKHQVFLDQFQRQLFLLESPASLTIPFEYPRRN</sequence>
<reference evidence="1 2" key="1">
    <citation type="submission" date="2013-02" db="EMBL/GenBank/DDBJ databases">
        <authorList>
            <person name="Genoscope - CEA"/>
        </authorList>
    </citation>
    <scope>NUCLEOTIDE SEQUENCE [LARGE SCALE GENOMIC DNA]</scope>
    <source>
        <strain evidence="1 2">STM 2683</strain>
    </source>
</reference>
<protein>
    <submittedName>
        <fullName evidence="1">Uncharacterized protein</fullName>
    </submittedName>
</protein>
<dbReference type="STRING" id="1297569.MESS2_540012"/>